<dbReference type="EMBL" id="SBLB01000014">
    <property type="protein sequence ID" value="RYC66534.1"/>
    <property type="molecule type" value="Genomic_DNA"/>
</dbReference>
<dbReference type="GO" id="GO:0003700">
    <property type="term" value="F:DNA-binding transcription factor activity"/>
    <property type="evidence" value="ECO:0007669"/>
    <property type="project" value="InterPro"/>
</dbReference>
<dbReference type="AlphaFoldDB" id="A0A4Q2UCG6"/>
<gene>
    <name evidence="5" type="ORF">EQG79_29265</name>
</gene>
<dbReference type="SUPFAM" id="SSF46689">
    <property type="entry name" value="Homeodomain-like"/>
    <property type="match status" value="1"/>
</dbReference>
<name>A0A4Q2UCG6_9BACT</name>
<evidence type="ECO:0000256" key="2">
    <source>
        <dbReference type="ARBA" id="ARBA00023125"/>
    </source>
</evidence>
<proteinExistence type="predicted"/>
<feature type="domain" description="HTH araC/xylS-type" evidence="4">
    <location>
        <begin position="73"/>
        <end position="176"/>
    </location>
</feature>
<keyword evidence="3" id="KW-0804">Transcription</keyword>
<evidence type="ECO:0000313" key="5">
    <source>
        <dbReference type="EMBL" id="RYC66534.1"/>
    </source>
</evidence>
<comment type="caution">
    <text evidence="5">The sequence shown here is derived from an EMBL/GenBank/DDBJ whole genome shotgun (WGS) entry which is preliminary data.</text>
</comment>
<accession>A0A4Q2UCG6</accession>
<evidence type="ECO:0000313" key="6">
    <source>
        <dbReference type="Proteomes" id="UP000290407"/>
    </source>
</evidence>
<keyword evidence="1" id="KW-0805">Transcription regulation</keyword>
<dbReference type="Proteomes" id="UP000290407">
    <property type="component" value="Unassembled WGS sequence"/>
</dbReference>
<dbReference type="InterPro" id="IPR018060">
    <property type="entry name" value="HTH_AraC"/>
</dbReference>
<evidence type="ECO:0000259" key="4">
    <source>
        <dbReference type="PROSITE" id="PS01124"/>
    </source>
</evidence>
<dbReference type="PANTHER" id="PTHR43280">
    <property type="entry name" value="ARAC-FAMILY TRANSCRIPTIONAL REGULATOR"/>
    <property type="match status" value="1"/>
</dbReference>
<sequence>MNSGLITVSVKGLTSRGLIQHIRHELSEAGFRVIAIRPGRIMLQQTGPLLNLEPLLGVWGVSLLNEREQQVFEHAKNGLANHLSQRSLSLRNLLKHLSEHTHCPYDQLNDLFLATEGITFGRYVVLQRLDKAIERLTYTRATVAEIARQTGYQDEDHLIRHLEAERGLPPAHFLALRDTRMSRGMHRLVTAPVGMN</sequence>
<keyword evidence="2" id="KW-0238">DNA-binding</keyword>
<dbReference type="InterPro" id="IPR009057">
    <property type="entry name" value="Homeodomain-like_sf"/>
</dbReference>
<dbReference type="Pfam" id="PF12833">
    <property type="entry name" value="HTH_18"/>
    <property type="match status" value="1"/>
</dbReference>
<reference evidence="5 6" key="1">
    <citation type="submission" date="2019-01" db="EMBL/GenBank/DDBJ databases">
        <title>Spirosoma flava sp. nov., a propanil-degrading bacterium isolated from herbicide-contaminated soil.</title>
        <authorList>
            <person name="Zhang L."/>
            <person name="Jiang J.-D."/>
        </authorList>
    </citation>
    <scope>NUCLEOTIDE SEQUENCE [LARGE SCALE GENOMIC DNA]</scope>
    <source>
        <strain evidence="5 6">TY50</strain>
    </source>
</reference>
<dbReference type="GO" id="GO:0043565">
    <property type="term" value="F:sequence-specific DNA binding"/>
    <property type="evidence" value="ECO:0007669"/>
    <property type="project" value="InterPro"/>
</dbReference>
<protein>
    <submittedName>
        <fullName evidence="5">AraC family transcriptional regulator</fullName>
    </submittedName>
</protein>
<organism evidence="5 6">
    <name type="scientific">Spirosoma sordidisoli</name>
    <dbReference type="NCBI Taxonomy" id="2502893"/>
    <lineage>
        <taxon>Bacteria</taxon>
        <taxon>Pseudomonadati</taxon>
        <taxon>Bacteroidota</taxon>
        <taxon>Cytophagia</taxon>
        <taxon>Cytophagales</taxon>
        <taxon>Cytophagaceae</taxon>
        <taxon>Spirosoma</taxon>
    </lineage>
</organism>
<evidence type="ECO:0000256" key="3">
    <source>
        <dbReference type="ARBA" id="ARBA00023163"/>
    </source>
</evidence>
<evidence type="ECO:0000256" key="1">
    <source>
        <dbReference type="ARBA" id="ARBA00023015"/>
    </source>
</evidence>
<dbReference type="SMART" id="SM00342">
    <property type="entry name" value="HTH_ARAC"/>
    <property type="match status" value="1"/>
</dbReference>
<keyword evidence="6" id="KW-1185">Reference proteome</keyword>
<dbReference type="PANTHER" id="PTHR43280:SF28">
    <property type="entry name" value="HTH-TYPE TRANSCRIPTIONAL ACTIVATOR RHAS"/>
    <property type="match status" value="1"/>
</dbReference>
<dbReference type="Gene3D" id="1.10.10.60">
    <property type="entry name" value="Homeodomain-like"/>
    <property type="match status" value="1"/>
</dbReference>
<dbReference type="PROSITE" id="PS01124">
    <property type="entry name" value="HTH_ARAC_FAMILY_2"/>
    <property type="match status" value="1"/>
</dbReference>